<proteinExistence type="predicted"/>
<accession>A0ABV0SXI8</accession>
<evidence type="ECO:0000313" key="2">
    <source>
        <dbReference type="EMBL" id="MEQ2224984.1"/>
    </source>
</evidence>
<reference evidence="2 3" key="1">
    <citation type="submission" date="2021-06" db="EMBL/GenBank/DDBJ databases">
        <authorList>
            <person name="Palmer J.M."/>
        </authorList>
    </citation>
    <scope>NUCLEOTIDE SEQUENCE [LARGE SCALE GENOMIC DNA]</scope>
    <source>
        <strain evidence="3">if_2019</strain>
        <tissue evidence="2">Muscle</tissue>
    </source>
</reference>
<organism evidence="2 3">
    <name type="scientific">Ilyodon furcidens</name>
    <name type="common">goldbreast splitfin</name>
    <dbReference type="NCBI Taxonomy" id="33524"/>
    <lineage>
        <taxon>Eukaryota</taxon>
        <taxon>Metazoa</taxon>
        <taxon>Chordata</taxon>
        <taxon>Craniata</taxon>
        <taxon>Vertebrata</taxon>
        <taxon>Euteleostomi</taxon>
        <taxon>Actinopterygii</taxon>
        <taxon>Neopterygii</taxon>
        <taxon>Teleostei</taxon>
        <taxon>Neoteleostei</taxon>
        <taxon>Acanthomorphata</taxon>
        <taxon>Ovalentaria</taxon>
        <taxon>Atherinomorphae</taxon>
        <taxon>Cyprinodontiformes</taxon>
        <taxon>Goodeidae</taxon>
        <taxon>Ilyodon</taxon>
    </lineage>
</organism>
<name>A0ABV0SXI8_9TELE</name>
<feature type="region of interest" description="Disordered" evidence="1">
    <location>
        <begin position="1"/>
        <end position="23"/>
    </location>
</feature>
<gene>
    <name evidence="2" type="ORF">ILYODFUR_012917</name>
</gene>
<comment type="caution">
    <text evidence="2">The sequence shown here is derived from an EMBL/GenBank/DDBJ whole genome shotgun (WGS) entry which is preliminary data.</text>
</comment>
<evidence type="ECO:0000313" key="3">
    <source>
        <dbReference type="Proteomes" id="UP001482620"/>
    </source>
</evidence>
<evidence type="ECO:0000256" key="1">
    <source>
        <dbReference type="SAM" id="MobiDB-lite"/>
    </source>
</evidence>
<sequence length="52" mass="5481">SPVCSPTDTAHLSLKSRQGGIQQQHNIKCQSQLLCINSPPPGIPPPTATFAD</sequence>
<dbReference type="EMBL" id="JAHRIQ010012617">
    <property type="protein sequence ID" value="MEQ2224984.1"/>
    <property type="molecule type" value="Genomic_DNA"/>
</dbReference>
<protein>
    <submittedName>
        <fullName evidence="2">Uncharacterized protein</fullName>
    </submittedName>
</protein>
<dbReference type="Proteomes" id="UP001482620">
    <property type="component" value="Unassembled WGS sequence"/>
</dbReference>
<feature type="non-terminal residue" evidence="2">
    <location>
        <position position="1"/>
    </location>
</feature>
<keyword evidence="3" id="KW-1185">Reference proteome</keyword>